<proteinExistence type="predicted"/>
<feature type="transmembrane region" description="Helical" evidence="1">
    <location>
        <begin position="20"/>
        <end position="45"/>
    </location>
</feature>
<name>A0A1L3SVH0_9HYPH</name>
<reference evidence="3" key="1">
    <citation type="submission" date="2016-11" db="EMBL/GenBank/DDBJ databases">
        <title>Mesorhizobium oceanicum sp. nov., isolated from deep seawater in South China Sea.</title>
        <authorList>
            <person name="Fu G.-Y."/>
        </authorList>
    </citation>
    <scope>NUCLEOTIDE SEQUENCE [LARGE SCALE GENOMIC DNA]</scope>
    <source>
        <strain evidence="3">B7</strain>
    </source>
</reference>
<dbReference type="Proteomes" id="UP000182840">
    <property type="component" value="Chromosome"/>
</dbReference>
<dbReference type="EMBL" id="CP018171">
    <property type="protein sequence ID" value="APH73426.1"/>
    <property type="molecule type" value="Genomic_DNA"/>
</dbReference>
<dbReference type="AlphaFoldDB" id="A0A1L3SVH0"/>
<keyword evidence="3" id="KW-1185">Reference proteome</keyword>
<organism evidence="2 3">
    <name type="scientific">Aquibium oceanicum</name>
    <dbReference type="NCBI Taxonomy" id="1670800"/>
    <lineage>
        <taxon>Bacteria</taxon>
        <taxon>Pseudomonadati</taxon>
        <taxon>Pseudomonadota</taxon>
        <taxon>Alphaproteobacteria</taxon>
        <taxon>Hyphomicrobiales</taxon>
        <taxon>Phyllobacteriaceae</taxon>
        <taxon>Aquibium</taxon>
    </lineage>
</organism>
<feature type="transmembrane region" description="Helical" evidence="1">
    <location>
        <begin position="57"/>
        <end position="80"/>
    </location>
</feature>
<dbReference type="OrthoDB" id="9958327at2"/>
<evidence type="ECO:0000313" key="2">
    <source>
        <dbReference type="EMBL" id="APH73426.1"/>
    </source>
</evidence>
<gene>
    <name evidence="2" type="ORF">BSQ44_20160</name>
</gene>
<accession>A0A1L3SVH0</accession>
<dbReference type="STRING" id="1670800.BSQ44_20160"/>
<keyword evidence="1" id="KW-0812">Transmembrane</keyword>
<dbReference type="RefSeq" id="WP_072606893.1">
    <property type="nucleotide sequence ID" value="NZ_CP018171.1"/>
</dbReference>
<evidence type="ECO:0000256" key="1">
    <source>
        <dbReference type="SAM" id="Phobius"/>
    </source>
</evidence>
<evidence type="ECO:0000313" key="3">
    <source>
        <dbReference type="Proteomes" id="UP000182840"/>
    </source>
</evidence>
<dbReference type="KEGG" id="meso:BSQ44_20160"/>
<sequence length="168" mass="18086">MIAYERSYGTGRSVCSVLEFFGWVVVVFGILAAFVGVVSGGFLGAMSRGFGERDPHFMVRVIAMIPGLLMVVAGLISVTLAQQSRATLDTAEMTRDLLDLAKRQSLPSLRTSAVQDADPPFEDHETVVAAGREWRRTAAGGYTIIKGKGVGLTFGSIDELKAYLLENP</sequence>
<protein>
    <submittedName>
        <fullName evidence="2">Uncharacterized protein</fullName>
    </submittedName>
</protein>
<keyword evidence="1" id="KW-0472">Membrane</keyword>
<keyword evidence="1" id="KW-1133">Transmembrane helix</keyword>